<comment type="caution">
    <text evidence="2">The sequence shown here is derived from an EMBL/GenBank/DDBJ whole genome shotgun (WGS) entry which is preliminary data.</text>
</comment>
<feature type="compositionally biased region" description="Basic and acidic residues" evidence="1">
    <location>
        <begin position="83"/>
        <end position="134"/>
    </location>
</feature>
<dbReference type="Proteomes" id="UP001208570">
    <property type="component" value="Unassembled WGS sequence"/>
</dbReference>
<sequence>MGSCFRWKKKNSYTVTHDEEYSVSGGKYNPNREPYVAKNKPEIPAASNSAAKKWAAESRSDVETNQNVSETNDKAPVSVPIANDHEDRNVNEYEDIKENGYHREDESHTFPSIPEDHDEKKSDFEDRDSHKQEEIDISYQQHEVVTDANDKIKEDTFSPDVRADSPLTVEAGFGDVRSESPQVVPEVIAEIASDSARGVVTYEDVSSVPSTEERIAAVQTYANDGDSSEDDREDLVQVREEYLLQKRLDEETRKNTGDEELAEYRPSPDTDVINELDQVHITDSPAGTWDARLNKDVCAEMEEQQQLSLGDSKSNSEASLDLGDRRQDDPDQTNDDNPIVQRVQFDLPAADYQRDSDVINVVTVGEDTYVVDQDGELRYGGNETYSSPDGAKQIEEQLDNDINTRLATGSGQGYPEGSLGQYDEGDRLRTDDGIIELSEGIAVSYEDPYSSSGQVNVVVSGNSP</sequence>
<reference evidence="2" key="1">
    <citation type="journal article" date="2023" name="Mol. Biol. Evol.">
        <title>Third-Generation Sequencing Reveals the Adaptive Role of the Epigenome in Three Deep-Sea Polychaetes.</title>
        <authorList>
            <person name="Perez M."/>
            <person name="Aroh O."/>
            <person name="Sun Y."/>
            <person name="Lan Y."/>
            <person name="Juniper S.K."/>
            <person name="Young C.R."/>
            <person name="Angers B."/>
            <person name="Qian P.Y."/>
        </authorList>
    </citation>
    <scope>NUCLEOTIDE SEQUENCE</scope>
    <source>
        <strain evidence="2">P08H-3</strain>
    </source>
</reference>
<name>A0AAD9IZ09_9ANNE</name>
<feature type="region of interest" description="Disordered" evidence="1">
    <location>
        <begin position="301"/>
        <end position="340"/>
    </location>
</feature>
<feature type="region of interest" description="Disordered" evidence="1">
    <location>
        <begin position="15"/>
        <end position="139"/>
    </location>
</feature>
<feature type="region of interest" description="Disordered" evidence="1">
    <location>
        <begin position="406"/>
        <end position="426"/>
    </location>
</feature>
<feature type="compositionally biased region" description="Basic and acidic residues" evidence="1">
    <location>
        <begin position="246"/>
        <end position="268"/>
    </location>
</feature>
<protein>
    <submittedName>
        <fullName evidence="2">Uncharacterized protein</fullName>
    </submittedName>
</protein>
<dbReference type="EMBL" id="JAODUP010000855">
    <property type="protein sequence ID" value="KAK2143314.1"/>
    <property type="molecule type" value="Genomic_DNA"/>
</dbReference>
<accession>A0AAD9IZ09</accession>
<gene>
    <name evidence="2" type="ORF">LSH36_855g01174</name>
</gene>
<proteinExistence type="predicted"/>
<evidence type="ECO:0000313" key="2">
    <source>
        <dbReference type="EMBL" id="KAK2143314.1"/>
    </source>
</evidence>
<dbReference type="AlphaFoldDB" id="A0AAD9IZ09"/>
<feature type="compositionally biased region" description="Polar residues" evidence="1">
    <location>
        <begin position="304"/>
        <end position="318"/>
    </location>
</feature>
<organism evidence="2 3">
    <name type="scientific">Paralvinella palmiformis</name>
    <dbReference type="NCBI Taxonomy" id="53620"/>
    <lineage>
        <taxon>Eukaryota</taxon>
        <taxon>Metazoa</taxon>
        <taxon>Spiralia</taxon>
        <taxon>Lophotrochozoa</taxon>
        <taxon>Annelida</taxon>
        <taxon>Polychaeta</taxon>
        <taxon>Sedentaria</taxon>
        <taxon>Canalipalpata</taxon>
        <taxon>Terebellida</taxon>
        <taxon>Terebelliformia</taxon>
        <taxon>Alvinellidae</taxon>
        <taxon>Paralvinella</taxon>
    </lineage>
</organism>
<feature type="region of interest" description="Disordered" evidence="1">
    <location>
        <begin position="246"/>
        <end position="273"/>
    </location>
</feature>
<evidence type="ECO:0000256" key="1">
    <source>
        <dbReference type="SAM" id="MobiDB-lite"/>
    </source>
</evidence>
<keyword evidence="3" id="KW-1185">Reference proteome</keyword>
<evidence type="ECO:0000313" key="3">
    <source>
        <dbReference type="Proteomes" id="UP001208570"/>
    </source>
</evidence>